<dbReference type="KEGG" id="dgi:Desgi_3162"/>
<dbReference type="AlphaFoldDB" id="R4KLV3"/>
<proteinExistence type="predicted"/>
<accession>R4KLV3</accession>
<dbReference type="HOGENOM" id="CLU_2805430_0_0_9"/>
<reference evidence="1 2" key="1">
    <citation type="submission" date="2012-01" db="EMBL/GenBank/DDBJ databases">
        <title>Complete sequence of Desulfotomaculum gibsoniae DSM 7213.</title>
        <authorList>
            <consortium name="US DOE Joint Genome Institute"/>
            <person name="Lucas S."/>
            <person name="Han J."/>
            <person name="Lapidus A."/>
            <person name="Cheng J.-F."/>
            <person name="Goodwin L."/>
            <person name="Pitluck S."/>
            <person name="Peters L."/>
            <person name="Ovchinnikova G."/>
            <person name="Teshima H."/>
            <person name="Detter J.C."/>
            <person name="Han C."/>
            <person name="Tapia R."/>
            <person name="Land M."/>
            <person name="Hauser L."/>
            <person name="Kyrpides N."/>
            <person name="Ivanova N."/>
            <person name="Pagani I."/>
            <person name="Parshina S."/>
            <person name="Plugge C."/>
            <person name="Muyzer G."/>
            <person name="Kuever J."/>
            <person name="Ivanova A."/>
            <person name="Nazina T."/>
            <person name="Klenk H.-P."/>
            <person name="Brambilla E."/>
            <person name="Spring S."/>
            <person name="Stams A.F."/>
            <person name="Woyke T."/>
        </authorList>
    </citation>
    <scope>NUCLEOTIDE SEQUENCE [LARGE SCALE GENOMIC DNA]</scope>
    <source>
        <strain evidence="1 2">DSM 7213</strain>
    </source>
</reference>
<keyword evidence="2" id="KW-1185">Reference proteome</keyword>
<name>R4KLV3_9FIRM</name>
<dbReference type="STRING" id="767817.Desgi_3162"/>
<organism evidence="1 2">
    <name type="scientific">Desulfoscipio gibsoniae DSM 7213</name>
    <dbReference type="NCBI Taxonomy" id="767817"/>
    <lineage>
        <taxon>Bacteria</taxon>
        <taxon>Bacillati</taxon>
        <taxon>Bacillota</taxon>
        <taxon>Clostridia</taxon>
        <taxon>Eubacteriales</taxon>
        <taxon>Desulfallaceae</taxon>
        <taxon>Desulfoscipio</taxon>
    </lineage>
</organism>
<dbReference type="Proteomes" id="UP000013520">
    <property type="component" value="Chromosome"/>
</dbReference>
<dbReference type="EMBL" id="CP003273">
    <property type="protein sequence ID" value="AGL02517.1"/>
    <property type="molecule type" value="Genomic_DNA"/>
</dbReference>
<evidence type="ECO:0000313" key="2">
    <source>
        <dbReference type="Proteomes" id="UP000013520"/>
    </source>
</evidence>
<protein>
    <submittedName>
        <fullName evidence="1">Uncharacterized protein</fullName>
    </submittedName>
</protein>
<evidence type="ECO:0000313" key="1">
    <source>
        <dbReference type="EMBL" id="AGL02517.1"/>
    </source>
</evidence>
<gene>
    <name evidence="1" type="ORF">Desgi_3162</name>
</gene>
<sequence>MNNMLIFPNPMDNVTNHIYWNYNSELKSPQALVPCGFVGFLIYRKPGALVLLPPKLIKKQVNNYILP</sequence>